<evidence type="ECO:0000313" key="10">
    <source>
        <dbReference type="EMBL" id="AFA48158.1"/>
    </source>
</evidence>
<proteinExistence type="inferred from homology"/>
<dbReference type="SUPFAM" id="SSF89550">
    <property type="entry name" value="PHP domain-like"/>
    <property type="match status" value="1"/>
</dbReference>
<dbReference type="RefSeq" id="WP_014355761.1">
    <property type="nucleotide sequence ID" value="NC_016894.1"/>
</dbReference>
<dbReference type="CDD" id="cd12110">
    <property type="entry name" value="PHP_HisPPase_Hisj_like"/>
    <property type="match status" value="1"/>
</dbReference>
<feature type="domain" description="PHP" evidence="9">
    <location>
        <begin position="6"/>
        <end position="209"/>
    </location>
</feature>
<dbReference type="PANTHER" id="PTHR21039:SF0">
    <property type="entry name" value="HISTIDINOL-PHOSPHATASE"/>
    <property type="match status" value="1"/>
</dbReference>
<dbReference type="UniPathway" id="UPA00031">
    <property type="reaction ID" value="UER00013"/>
</dbReference>
<evidence type="ECO:0000259" key="9">
    <source>
        <dbReference type="Pfam" id="PF02811"/>
    </source>
</evidence>
<dbReference type="InterPro" id="IPR010140">
    <property type="entry name" value="Histidinol_P_phosphatase_HisJ"/>
</dbReference>
<dbReference type="HOGENOM" id="CLU_054611_2_1_9"/>
<evidence type="ECO:0000256" key="2">
    <source>
        <dbReference type="ARBA" id="ARBA00009152"/>
    </source>
</evidence>
<dbReference type="Pfam" id="PF02811">
    <property type="entry name" value="PHP"/>
    <property type="match status" value="1"/>
</dbReference>
<evidence type="ECO:0000256" key="3">
    <source>
        <dbReference type="ARBA" id="ARBA00013085"/>
    </source>
</evidence>
<dbReference type="GO" id="GO:0000105">
    <property type="term" value="P:L-histidine biosynthetic process"/>
    <property type="evidence" value="ECO:0007669"/>
    <property type="project" value="UniProtKB-UniRule"/>
</dbReference>
<dbReference type="Proteomes" id="UP000007177">
    <property type="component" value="Chromosome"/>
</dbReference>
<dbReference type="InterPro" id="IPR016195">
    <property type="entry name" value="Pol/histidinol_Pase-like"/>
</dbReference>
<keyword evidence="6 8" id="KW-0368">Histidine biosynthesis</keyword>
<sequence>MLLANYHVHSDYCDGTNKLEEMVIAGVAAGLTSMGLSSHFPLPFSNDWTMKVENVKNYLDEIKRLKKKYTAIIELYCGMEIDYFIDRQDISDLAKKIIPQLDYNIMSIHTIGKTFGDDVSYIDESQSGFALGIEKYYHGNIQTFIKDYYEGIKNMVITFEPDILGHIDLIKKYNHDHYFFNENERWYQKIVTDCLDGIAKTKTKIEINTGANLRCPGVGRYPSDWIIPEMIKRHIPITIGGDSHSIAGIAYEYKEAETYLKKCGYQEYWMIKKGRWEVQPLGV</sequence>
<comment type="similarity">
    <text evidence="2 8">Belongs to the PHP hydrolase family. HisK subfamily.</text>
</comment>
<dbReference type="NCBIfam" id="NF005996">
    <property type="entry name" value="PRK08123.1"/>
    <property type="match status" value="1"/>
</dbReference>
<evidence type="ECO:0000256" key="6">
    <source>
        <dbReference type="ARBA" id="ARBA00023102"/>
    </source>
</evidence>
<dbReference type="NCBIfam" id="TIGR01856">
    <property type="entry name" value="hisJ_fam"/>
    <property type="match status" value="1"/>
</dbReference>
<dbReference type="PANTHER" id="PTHR21039">
    <property type="entry name" value="HISTIDINOL PHOSPHATASE-RELATED"/>
    <property type="match status" value="1"/>
</dbReference>
<evidence type="ECO:0000256" key="8">
    <source>
        <dbReference type="RuleBase" id="RU366003"/>
    </source>
</evidence>
<keyword evidence="4 8" id="KW-0028">Amino-acid biosynthesis</keyword>
<dbReference type="KEGG" id="awo:Awo_c13740"/>
<comment type="catalytic activity">
    <reaction evidence="7 8">
        <text>L-histidinol phosphate + H2O = L-histidinol + phosphate</text>
        <dbReference type="Rhea" id="RHEA:14465"/>
        <dbReference type="ChEBI" id="CHEBI:15377"/>
        <dbReference type="ChEBI" id="CHEBI:43474"/>
        <dbReference type="ChEBI" id="CHEBI:57699"/>
        <dbReference type="ChEBI" id="CHEBI:57980"/>
        <dbReference type="EC" id="3.1.3.15"/>
    </reaction>
</comment>
<organism evidence="10 11">
    <name type="scientific">Acetobacterium woodii (strain ATCC 29683 / DSM 1030 / JCM 2381 / KCTC 1655 / WB1)</name>
    <dbReference type="NCBI Taxonomy" id="931626"/>
    <lineage>
        <taxon>Bacteria</taxon>
        <taxon>Bacillati</taxon>
        <taxon>Bacillota</taxon>
        <taxon>Clostridia</taxon>
        <taxon>Eubacteriales</taxon>
        <taxon>Eubacteriaceae</taxon>
        <taxon>Acetobacterium</taxon>
    </lineage>
</organism>
<evidence type="ECO:0000313" key="11">
    <source>
        <dbReference type="Proteomes" id="UP000007177"/>
    </source>
</evidence>
<dbReference type="EC" id="3.1.3.15" evidence="3 8"/>
<protein>
    <recommendedName>
        <fullName evidence="3 8">Histidinol-phosphatase</fullName>
        <shortName evidence="8">HolPase</shortName>
        <ecNumber evidence="3 8">3.1.3.15</ecNumber>
    </recommendedName>
</protein>
<dbReference type="EMBL" id="CP002987">
    <property type="protein sequence ID" value="AFA48158.1"/>
    <property type="molecule type" value="Genomic_DNA"/>
</dbReference>
<evidence type="ECO:0000256" key="4">
    <source>
        <dbReference type="ARBA" id="ARBA00022605"/>
    </source>
</evidence>
<comment type="pathway">
    <text evidence="1 8">Amino-acid biosynthesis; L-histidine biosynthesis; L-histidine from 5-phospho-alpha-D-ribose 1-diphosphate: step 8/9.</text>
</comment>
<evidence type="ECO:0000256" key="1">
    <source>
        <dbReference type="ARBA" id="ARBA00004970"/>
    </source>
</evidence>
<keyword evidence="5 8" id="KW-0378">Hydrolase</keyword>
<dbReference type="STRING" id="931626.Awo_c13740"/>
<accession>H6LF58</accession>
<evidence type="ECO:0000256" key="5">
    <source>
        <dbReference type="ARBA" id="ARBA00022801"/>
    </source>
</evidence>
<evidence type="ECO:0000256" key="7">
    <source>
        <dbReference type="ARBA" id="ARBA00049158"/>
    </source>
</evidence>
<dbReference type="eggNOG" id="COG1387">
    <property type="taxonomic scope" value="Bacteria"/>
</dbReference>
<dbReference type="Gene3D" id="3.20.20.140">
    <property type="entry name" value="Metal-dependent hydrolases"/>
    <property type="match status" value="1"/>
</dbReference>
<gene>
    <name evidence="10" type="primary">hisK</name>
    <name evidence="10" type="ordered locus">Awo_c13740</name>
</gene>
<name>H6LF58_ACEWD</name>
<dbReference type="GO" id="GO:0004401">
    <property type="term" value="F:histidinol-phosphatase activity"/>
    <property type="evidence" value="ECO:0007669"/>
    <property type="project" value="UniProtKB-UniRule"/>
</dbReference>
<dbReference type="InterPro" id="IPR004013">
    <property type="entry name" value="PHP_dom"/>
</dbReference>
<reference evidence="11" key="1">
    <citation type="submission" date="2011-07" db="EMBL/GenBank/DDBJ databases">
        <title>Complete genome sequence of Acetobacterium woodii.</title>
        <authorList>
            <person name="Poehlein A."/>
            <person name="Schmidt S."/>
            <person name="Kaster A.-K."/>
            <person name="Goenrich M."/>
            <person name="Vollmers J."/>
            <person name="Thuermer A."/>
            <person name="Gottschalk G."/>
            <person name="Thauer R.K."/>
            <person name="Daniel R."/>
            <person name="Mueller V."/>
        </authorList>
    </citation>
    <scope>NUCLEOTIDE SEQUENCE [LARGE SCALE GENOMIC DNA]</scope>
    <source>
        <strain evidence="11">ATCC 29683 / DSM 1030 / JCM 2381 / KCTC 1655 / WB1</strain>
    </source>
</reference>
<keyword evidence="11" id="KW-1185">Reference proteome</keyword>
<reference evidence="10 11" key="2">
    <citation type="journal article" date="2012" name="PLoS ONE">
        <title>An ancient pathway combining carbon dioxide fixation with the generation and utilization of a sodium ion gradient for ATP synthesis.</title>
        <authorList>
            <person name="Poehlein A."/>
            <person name="Schmidt S."/>
            <person name="Kaster A.K."/>
            <person name="Goenrich M."/>
            <person name="Vollmers J."/>
            <person name="Thurmer A."/>
            <person name="Bertsch J."/>
            <person name="Schuchmann K."/>
            <person name="Voigt B."/>
            <person name="Hecker M."/>
            <person name="Daniel R."/>
            <person name="Thauer R.K."/>
            <person name="Gottschalk G."/>
            <person name="Muller V."/>
        </authorList>
    </citation>
    <scope>NUCLEOTIDE SEQUENCE [LARGE SCALE GENOMIC DNA]</scope>
    <source>
        <strain evidence="11">ATCC 29683 / DSM 1030 / JCM 2381 / KCTC 1655 / WB1</strain>
    </source>
</reference>
<dbReference type="GO" id="GO:0005737">
    <property type="term" value="C:cytoplasm"/>
    <property type="evidence" value="ECO:0007669"/>
    <property type="project" value="TreeGrafter"/>
</dbReference>
<dbReference type="AlphaFoldDB" id="H6LF58"/>